<reference evidence="1" key="1">
    <citation type="journal article" date="2014" name="Int. J. Syst. Evol. Microbiol.">
        <title>Complete genome sequence of Corynebacterium casei LMG S-19264T (=DSM 44701T), isolated from a smear-ripened cheese.</title>
        <authorList>
            <consortium name="US DOE Joint Genome Institute (JGI-PGF)"/>
            <person name="Walter F."/>
            <person name="Albersmeier A."/>
            <person name="Kalinowski J."/>
            <person name="Ruckert C."/>
        </authorList>
    </citation>
    <scope>NUCLEOTIDE SEQUENCE</scope>
    <source>
        <strain evidence="1">JCM 4122</strain>
    </source>
</reference>
<gene>
    <name evidence="1" type="ORF">GCM10017667_39960</name>
</gene>
<organism evidence="1 2">
    <name type="scientific">Streptomyces filamentosus</name>
    <name type="common">Streptomyces roseosporus</name>
    <dbReference type="NCBI Taxonomy" id="67294"/>
    <lineage>
        <taxon>Bacteria</taxon>
        <taxon>Bacillati</taxon>
        <taxon>Actinomycetota</taxon>
        <taxon>Actinomycetes</taxon>
        <taxon>Kitasatosporales</taxon>
        <taxon>Streptomycetaceae</taxon>
        <taxon>Streptomyces</taxon>
    </lineage>
</organism>
<comment type="caution">
    <text evidence="1">The sequence shown here is derived from an EMBL/GenBank/DDBJ whole genome shotgun (WGS) entry which is preliminary data.</text>
</comment>
<protein>
    <submittedName>
        <fullName evidence="1">Uncharacterized protein</fullName>
    </submittedName>
</protein>
<sequence length="57" mass="6619">MRQLSATQADDLYELVSERRGRSLIITSKRAPSDWYLLFPNPIVFESLPDRLINTSH</sequence>
<reference evidence="1" key="2">
    <citation type="submission" date="2020-09" db="EMBL/GenBank/DDBJ databases">
        <authorList>
            <person name="Sun Q."/>
            <person name="Ohkuma M."/>
        </authorList>
    </citation>
    <scope>NUCLEOTIDE SEQUENCE</scope>
    <source>
        <strain evidence="1">JCM 4122</strain>
    </source>
</reference>
<keyword evidence="2" id="KW-1185">Reference proteome</keyword>
<accession>A0A919BQR3</accession>
<proteinExistence type="predicted"/>
<evidence type="ECO:0000313" key="2">
    <source>
        <dbReference type="Proteomes" id="UP000632849"/>
    </source>
</evidence>
<name>A0A919BQR3_STRFL</name>
<dbReference type="EMBL" id="BNBE01000002">
    <property type="protein sequence ID" value="GHG05193.1"/>
    <property type="molecule type" value="Genomic_DNA"/>
</dbReference>
<evidence type="ECO:0000313" key="1">
    <source>
        <dbReference type="EMBL" id="GHG05193.1"/>
    </source>
</evidence>
<dbReference type="Proteomes" id="UP000632849">
    <property type="component" value="Unassembled WGS sequence"/>
</dbReference>
<dbReference type="AlphaFoldDB" id="A0A919BQR3"/>